<reference evidence="3" key="1">
    <citation type="submission" date="2020-02" db="EMBL/GenBank/DDBJ databases">
        <authorList>
            <person name="Scholz U."/>
            <person name="Mascher M."/>
            <person name="Fiebig A."/>
        </authorList>
    </citation>
    <scope>NUCLEOTIDE SEQUENCE</scope>
</reference>
<evidence type="ECO:0008006" key="5">
    <source>
        <dbReference type="Google" id="ProtNLM"/>
    </source>
</evidence>
<evidence type="ECO:0000256" key="1">
    <source>
        <dbReference type="ARBA" id="ARBA00006974"/>
    </source>
</evidence>
<dbReference type="EMBL" id="LR746281">
    <property type="protein sequence ID" value="CAA7410905.1"/>
    <property type="molecule type" value="Genomic_DNA"/>
</dbReference>
<dbReference type="GO" id="GO:0009733">
    <property type="term" value="P:response to auxin"/>
    <property type="evidence" value="ECO:0007669"/>
    <property type="project" value="InterPro"/>
</dbReference>
<dbReference type="OrthoDB" id="1026046at2759"/>
<evidence type="ECO:0000313" key="3">
    <source>
        <dbReference type="EMBL" id="CAA7410905.1"/>
    </source>
</evidence>
<feature type="region of interest" description="Disordered" evidence="2">
    <location>
        <begin position="1"/>
        <end position="29"/>
    </location>
</feature>
<protein>
    <recommendedName>
        <fullName evidence="5">Small auxin up regulated protein</fullName>
    </recommendedName>
</protein>
<dbReference type="PANTHER" id="PTHR31374:SF29">
    <property type="entry name" value="SAUR-LIKE AUXIN-RESPONSIVE PROTEIN FAMILY"/>
    <property type="match status" value="1"/>
</dbReference>
<organism evidence="3 4">
    <name type="scientific">Spirodela intermedia</name>
    <name type="common">Intermediate duckweed</name>
    <dbReference type="NCBI Taxonomy" id="51605"/>
    <lineage>
        <taxon>Eukaryota</taxon>
        <taxon>Viridiplantae</taxon>
        <taxon>Streptophyta</taxon>
        <taxon>Embryophyta</taxon>
        <taxon>Tracheophyta</taxon>
        <taxon>Spermatophyta</taxon>
        <taxon>Magnoliopsida</taxon>
        <taxon>Liliopsida</taxon>
        <taxon>Araceae</taxon>
        <taxon>Lemnoideae</taxon>
        <taxon>Spirodela</taxon>
    </lineage>
</organism>
<name>A0A7I8LNJ4_SPIIN</name>
<gene>
    <name evidence="3" type="ORF">SI8410_18021583</name>
</gene>
<dbReference type="AlphaFoldDB" id="A0A7I8LNJ4"/>
<evidence type="ECO:0000256" key="2">
    <source>
        <dbReference type="SAM" id="MobiDB-lite"/>
    </source>
</evidence>
<sequence length="126" mass="14051">MGTGDRPLLNNLRHHLRGGGGGKKEHHHQLPNIPKGCLAVMVGREGEEKQRFIVPVDYLSHPLFQRLLKEAEEEYGFDHKGAIAIPCCTVEFRSVQGQIDRETAIVSPHHGGGIHRHHNLVGCFRA</sequence>
<keyword evidence="4" id="KW-1185">Reference proteome</keyword>
<accession>A0A7I8LNJ4</accession>
<dbReference type="PANTHER" id="PTHR31374">
    <property type="entry name" value="AUXIN-INDUCED PROTEIN-LIKE-RELATED"/>
    <property type="match status" value="1"/>
</dbReference>
<evidence type="ECO:0000313" key="4">
    <source>
        <dbReference type="Proteomes" id="UP000663760"/>
    </source>
</evidence>
<proteinExistence type="inferred from homology"/>
<dbReference type="Proteomes" id="UP000663760">
    <property type="component" value="Chromosome 18"/>
</dbReference>
<dbReference type="Pfam" id="PF02519">
    <property type="entry name" value="Auxin_inducible"/>
    <property type="match status" value="1"/>
</dbReference>
<dbReference type="InterPro" id="IPR003676">
    <property type="entry name" value="SAUR_fam"/>
</dbReference>
<comment type="similarity">
    <text evidence="1">Belongs to the ARG7 family.</text>
</comment>